<organism evidence="3 4">
    <name type="scientific">Mycena sanguinolenta</name>
    <dbReference type="NCBI Taxonomy" id="230812"/>
    <lineage>
        <taxon>Eukaryota</taxon>
        <taxon>Fungi</taxon>
        <taxon>Dikarya</taxon>
        <taxon>Basidiomycota</taxon>
        <taxon>Agaricomycotina</taxon>
        <taxon>Agaricomycetes</taxon>
        <taxon>Agaricomycetidae</taxon>
        <taxon>Agaricales</taxon>
        <taxon>Marasmiineae</taxon>
        <taxon>Mycenaceae</taxon>
        <taxon>Mycena</taxon>
    </lineage>
</organism>
<keyword evidence="1" id="KW-0732">Signal</keyword>
<keyword evidence="4" id="KW-1185">Reference proteome</keyword>
<dbReference type="InterPro" id="IPR013320">
    <property type="entry name" value="ConA-like_dom_sf"/>
</dbReference>
<gene>
    <name evidence="3" type="ORF">MSAN_00857400</name>
</gene>
<dbReference type="GO" id="GO:0004553">
    <property type="term" value="F:hydrolase activity, hydrolyzing O-glycosyl compounds"/>
    <property type="evidence" value="ECO:0007669"/>
    <property type="project" value="InterPro"/>
</dbReference>
<dbReference type="Gene3D" id="2.60.120.200">
    <property type="match status" value="1"/>
</dbReference>
<dbReference type="OrthoDB" id="192832at2759"/>
<comment type="caution">
    <text evidence="3">The sequence shown here is derived from an EMBL/GenBank/DDBJ whole genome shotgun (WGS) entry which is preliminary data.</text>
</comment>
<evidence type="ECO:0000259" key="2">
    <source>
        <dbReference type="PROSITE" id="PS51762"/>
    </source>
</evidence>
<dbReference type="Proteomes" id="UP000623467">
    <property type="component" value="Unassembled WGS sequence"/>
</dbReference>
<dbReference type="PROSITE" id="PS51762">
    <property type="entry name" value="GH16_2"/>
    <property type="match status" value="1"/>
</dbReference>
<feature type="signal peptide" evidence="1">
    <location>
        <begin position="1"/>
        <end position="18"/>
    </location>
</feature>
<dbReference type="AlphaFoldDB" id="A0A8H6Z249"/>
<evidence type="ECO:0000313" key="4">
    <source>
        <dbReference type="Proteomes" id="UP000623467"/>
    </source>
</evidence>
<accession>A0A8H6Z249</accession>
<proteinExistence type="predicted"/>
<keyword evidence="3" id="KW-0378">Hydrolase</keyword>
<feature type="chain" id="PRO_5034656035" evidence="1">
    <location>
        <begin position="19"/>
        <end position="340"/>
    </location>
</feature>
<dbReference type="EMBL" id="JACAZH010000005">
    <property type="protein sequence ID" value="KAF7367925.1"/>
    <property type="molecule type" value="Genomic_DNA"/>
</dbReference>
<sequence>MKGAVLSLFLSFVTSALAGTYKRSEHIVGKDFFNAFDWLAISDPTHGRVNYTDEATARELNLTVAAHKKFILRSDDTTVLDPDGPGRNSVRLSGKNNYTIHVAVFDIAHMPQGCGTWPAVWEFGGTWPNGGETDILEGVNDQGPDQSTLHSGPNCSMPAVRHETGTALLQDCNADENSSGCGVRLNQTTSYGIPFNANGGGWYAMERTEDFIRIWFWPRDDHRVPHDVVKGAKKVDTNDWGIPAADFPNDSCDLADWAPHSIIINLTFCGDWAGAVYADSGCPSTCIDYVNNNPSAFSDAFFEFNSINVYTLTGHPYPNDGTTGITSPDVAGNQISLNQV</sequence>
<evidence type="ECO:0000313" key="3">
    <source>
        <dbReference type="EMBL" id="KAF7367925.1"/>
    </source>
</evidence>
<dbReference type="InterPro" id="IPR050546">
    <property type="entry name" value="Glycosyl_Hydrlase_16"/>
</dbReference>
<dbReference type="SUPFAM" id="SSF49899">
    <property type="entry name" value="Concanavalin A-like lectins/glucanases"/>
    <property type="match status" value="1"/>
</dbReference>
<reference evidence="3" key="1">
    <citation type="submission" date="2020-05" db="EMBL/GenBank/DDBJ databases">
        <title>Mycena genomes resolve the evolution of fungal bioluminescence.</title>
        <authorList>
            <person name="Tsai I.J."/>
        </authorList>
    </citation>
    <scope>NUCLEOTIDE SEQUENCE</scope>
    <source>
        <strain evidence="3">160909Yilan</strain>
    </source>
</reference>
<name>A0A8H6Z249_9AGAR</name>
<dbReference type="InterPro" id="IPR000757">
    <property type="entry name" value="Beta-glucanase-like"/>
</dbReference>
<dbReference type="PANTHER" id="PTHR10963">
    <property type="entry name" value="GLYCOSYL HYDROLASE-RELATED"/>
    <property type="match status" value="1"/>
</dbReference>
<dbReference type="Pfam" id="PF26113">
    <property type="entry name" value="GH16_XgeA"/>
    <property type="match status" value="1"/>
</dbReference>
<evidence type="ECO:0000256" key="1">
    <source>
        <dbReference type="SAM" id="SignalP"/>
    </source>
</evidence>
<dbReference type="PANTHER" id="PTHR10963:SF24">
    <property type="entry name" value="GLYCOSIDASE C21B10.07-RELATED"/>
    <property type="match status" value="1"/>
</dbReference>
<dbReference type="CDD" id="cd02181">
    <property type="entry name" value="GH16_fungal_Lam16A_glucanase"/>
    <property type="match status" value="1"/>
</dbReference>
<protein>
    <submittedName>
        <fullName evidence="3">Glycoside hydrolase family 16 protein</fullName>
    </submittedName>
</protein>
<feature type="domain" description="GH16" evidence="2">
    <location>
        <begin position="36"/>
        <end position="281"/>
    </location>
</feature>
<dbReference type="GO" id="GO:0009251">
    <property type="term" value="P:glucan catabolic process"/>
    <property type="evidence" value="ECO:0007669"/>
    <property type="project" value="TreeGrafter"/>
</dbReference>